<dbReference type="Gene3D" id="1.10.533.10">
    <property type="entry name" value="Death Domain, Fas"/>
    <property type="match status" value="1"/>
</dbReference>
<proteinExistence type="predicted"/>
<gene>
    <name evidence="3" type="ORF">CGI_10027025</name>
</gene>
<evidence type="ECO:0000256" key="2">
    <source>
        <dbReference type="SAM" id="MobiDB-lite"/>
    </source>
</evidence>
<dbReference type="InterPro" id="IPR001315">
    <property type="entry name" value="CARD"/>
</dbReference>
<dbReference type="OrthoDB" id="6140077at2759"/>
<feature type="region of interest" description="Disordered" evidence="2">
    <location>
        <begin position="259"/>
        <end position="324"/>
    </location>
</feature>
<feature type="compositionally biased region" description="Acidic residues" evidence="2">
    <location>
        <begin position="301"/>
        <end position="319"/>
    </location>
</feature>
<dbReference type="AlphaFoldDB" id="K1R5K3"/>
<evidence type="ECO:0000256" key="1">
    <source>
        <dbReference type="SAM" id="Coils"/>
    </source>
</evidence>
<dbReference type="EMBL" id="JH816387">
    <property type="protein sequence ID" value="EKC36485.1"/>
    <property type="molecule type" value="Genomic_DNA"/>
</dbReference>
<dbReference type="KEGG" id="crg:105328918"/>
<accession>K1R5K3</accession>
<reference evidence="3" key="1">
    <citation type="journal article" date="2012" name="Nature">
        <title>The oyster genome reveals stress adaptation and complexity of shell formation.</title>
        <authorList>
            <person name="Zhang G."/>
            <person name="Fang X."/>
            <person name="Guo X."/>
            <person name="Li L."/>
            <person name="Luo R."/>
            <person name="Xu F."/>
            <person name="Yang P."/>
            <person name="Zhang L."/>
            <person name="Wang X."/>
            <person name="Qi H."/>
            <person name="Xiong Z."/>
            <person name="Que H."/>
            <person name="Xie Y."/>
            <person name="Holland P.W."/>
            <person name="Paps J."/>
            <person name="Zhu Y."/>
            <person name="Wu F."/>
            <person name="Chen Y."/>
            <person name="Wang J."/>
            <person name="Peng C."/>
            <person name="Meng J."/>
            <person name="Yang L."/>
            <person name="Liu J."/>
            <person name="Wen B."/>
            <person name="Zhang N."/>
            <person name="Huang Z."/>
            <person name="Zhu Q."/>
            <person name="Feng Y."/>
            <person name="Mount A."/>
            <person name="Hedgecock D."/>
            <person name="Xu Z."/>
            <person name="Liu Y."/>
            <person name="Domazet-Loso T."/>
            <person name="Du Y."/>
            <person name="Sun X."/>
            <person name="Zhang S."/>
            <person name="Liu B."/>
            <person name="Cheng P."/>
            <person name="Jiang X."/>
            <person name="Li J."/>
            <person name="Fan D."/>
            <person name="Wang W."/>
            <person name="Fu W."/>
            <person name="Wang T."/>
            <person name="Wang B."/>
            <person name="Zhang J."/>
            <person name="Peng Z."/>
            <person name="Li Y."/>
            <person name="Li N."/>
            <person name="Wang J."/>
            <person name="Chen M."/>
            <person name="He Y."/>
            <person name="Tan F."/>
            <person name="Song X."/>
            <person name="Zheng Q."/>
            <person name="Huang R."/>
            <person name="Yang H."/>
            <person name="Du X."/>
            <person name="Chen L."/>
            <person name="Yang M."/>
            <person name="Gaffney P.M."/>
            <person name="Wang S."/>
            <person name="Luo L."/>
            <person name="She Z."/>
            <person name="Ming Y."/>
            <person name="Huang W."/>
            <person name="Zhang S."/>
            <person name="Huang B."/>
            <person name="Zhang Y."/>
            <person name="Qu T."/>
            <person name="Ni P."/>
            <person name="Miao G."/>
            <person name="Wang J."/>
            <person name="Wang Q."/>
            <person name="Steinberg C.E."/>
            <person name="Wang H."/>
            <person name="Li N."/>
            <person name="Qian L."/>
            <person name="Zhang G."/>
            <person name="Li Y."/>
            <person name="Yang H."/>
            <person name="Liu X."/>
            <person name="Wang J."/>
            <person name="Yin Y."/>
            <person name="Wang J."/>
        </authorList>
    </citation>
    <scope>NUCLEOTIDE SEQUENCE [LARGE SCALE GENOMIC DNA]</scope>
    <source>
        <strain evidence="3">05x7-T-G4-1.051#20</strain>
    </source>
</reference>
<dbReference type="SUPFAM" id="SSF47986">
    <property type="entry name" value="DEATH domain"/>
    <property type="match status" value="1"/>
</dbReference>
<dbReference type="HOGENOM" id="CLU_892126_0_0_1"/>
<sequence length="347" mass="40227">MDSPEKQALHNLRQDLQSHMVITDRILRHLLQQNKINKSEKHDLSIHGASSQKIKKLIQILQNKGQPLQVLTEALLLENRNNFIVKKLSKKVRFYRSREEQSERNSKTHTSNQLDPLGEILFKRGYPVLYGSCHKQAYPKGHQKLMEGMNGFMVTLEDCRDVFNGCETRHFKDILKDFCDKKEKEIKDAKVLCARLVKSKNCELDQGSLEVNRLQQEVDKLKTENENIRRNWERDIRQKVTEGVRQRLLSMPMLSSCLGMPPSARAREHSESTDFSENSDQGSFSNGSYHSDPQAEKSEGEREEEEGFVTETTDTESEAEYPNNRVPHVTYNIYTNHIYSAARLYQS</sequence>
<feature type="coiled-coil region" evidence="1">
    <location>
        <begin position="197"/>
        <end position="231"/>
    </location>
</feature>
<keyword evidence="1" id="KW-0175">Coiled coil</keyword>
<organism evidence="3">
    <name type="scientific">Magallana gigas</name>
    <name type="common">Pacific oyster</name>
    <name type="synonym">Crassostrea gigas</name>
    <dbReference type="NCBI Taxonomy" id="29159"/>
    <lineage>
        <taxon>Eukaryota</taxon>
        <taxon>Metazoa</taxon>
        <taxon>Spiralia</taxon>
        <taxon>Lophotrochozoa</taxon>
        <taxon>Mollusca</taxon>
        <taxon>Bivalvia</taxon>
        <taxon>Autobranchia</taxon>
        <taxon>Pteriomorphia</taxon>
        <taxon>Ostreida</taxon>
        <taxon>Ostreoidea</taxon>
        <taxon>Ostreidae</taxon>
        <taxon>Magallana</taxon>
    </lineage>
</organism>
<dbReference type="InParanoid" id="K1R5K3"/>
<feature type="compositionally biased region" description="Polar residues" evidence="2">
    <location>
        <begin position="273"/>
        <end position="291"/>
    </location>
</feature>
<evidence type="ECO:0000313" key="3">
    <source>
        <dbReference type="EMBL" id="EKC36485.1"/>
    </source>
</evidence>
<protein>
    <submittedName>
        <fullName evidence="3">Uncharacterized protein</fullName>
    </submittedName>
</protein>
<dbReference type="GO" id="GO:0042981">
    <property type="term" value="P:regulation of apoptotic process"/>
    <property type="evidence" value="ECO:0007669"/>
    <property type="project" value="InterPro"/>
</dbReference>
<dbReference type="InterPro" id="IPR011029">
    <property type="entry name" value="DEATH-like_dom_sf"/>
</dbReference>
<dbReference type="PROSITE" id="PS50209">
    <property type="entry name" value="CARD"/>
    <property type="match status" value="1"/>
</dbReference>
<name>K1R5K3_MAGGI</name>